<dbReference type="Gene3D" id="3.10.100.10">
    <property type="entry name" value="Mannose-Binding Protein A, subunit A"/>
    <property type="match status" value="1"/>
</dbReference>
<feature type="domain" description="C-type lectin" evidence="2">
    <location>
        <begin position="51"/>
        <end position="169"/>
    </location>
</feature>
<accession>A0A2I4AMV2</accession>
<dbReference type="RefSeq" id="XP_013856805.1">
    <property type="nucleotide sequence ID" value="XM_014001351.1"/>
</dbReference>
<feature type="chain" id="PRO_5014132563" evidence="1">
    <location>
        <begin position="19"/>
        <end position="173"/>
    </location>
</feature>
<dbReference type="Proteomes" id="UP000192220">
    <property type="component" value="Unplaced"/>
</dbReference>
<dbReference type="SUPFAM" id="SSF56436">
    <property type="entry name" value="C-type lectin-like"/>
    <property type="match status" value="1"/>
</dbReference>
<dbReference type="PROSITE" id="PS50041">
    <property type="entry name" value="C_TYPE_LECTIN_2"/>
    <property type="match status" value="1"/>
</dbReference>
<dbReference type="Pfam" id="PF00059">
    <property type="entry name" value="Lectin_C"/>
    <property type="match status" value="1"/>
</dbReference>
<dbReference type="InterPro" id="IPR001304">
    <property type="entry name" value="C-type_lectin-like"/>
</dbReference>
<dbReference type="InterPro" id="IPR016187">
    <property type="entry name" value="CTDL_fold"/>
</dbReference>
<dbReference type="AlphaFoldDB" id="A0A2I4AMV2"/>
<dbReference type="GeneID" id="106512830"/>
<reference evidence="4" key="1">
    <citation type="submission" date="2025-08" db="UniProtKB">
        <authorList>
            <consortium name="RefSeq"/>
        </authorList>
    </citation>
    <scope>IDENTIFICATION</scope>
</reference>
<keyword evidence="1" id="KW-0732">Signal</keyword>
<evidence type="ECO:0000259" key="2">
    <source>
        <dbReference type="PROSITE" id="PS50041"/>
    </source>
</evidence>
<gene>
    <name evidence="4" type="primary">LOC106512830</name>
</gene>
<evidence type="ECO:0000313" key="4">
    <source>
        <dbReference type="RefSeq" id="XP_013856805.1"/>
    </source>
</evidence>
<organism evidence="3 4">
    <name type="scientific">Austrofundulus limnaeus</name>
    <name type="common">Annual killifish</name>
    <dbReference type="NCBI Taxonomy" id="52670"/>
    <lineage>
        <taxon>Eukaryota</taxon>
        <taxon>Metazoa</taxon>
        <taxon>Chordata</taxon>
        <taxon>Craniata</taxon>
        <taxon>Vertebrata</taxon>
        <taxon>Euteleostomi</taxon>
        <taxon>Actinopterygii</taxon>
        <taxon>Neopterygii</taxon>
        <taxon>Teleostei</taxon>
        <taxon>Neoteleostei</taxon>
        <taxon>Acanthomorphata</taxon>
        <taxon>Ovalentaria</taxon>
        <taxon>Atherinomorphae</taxon>
        <taxon>Cyprinodontiformes</taxon>
        <taxon>Rivulidae</taxon>
        <taxon>Austrofundulus</taxon>
    </lineage>
</organism>
<protein>
    <submittedName>
        <fullName evidence="4">Type-2 ice-structuring protein</fullName>
    </submittedName>
</protein>
<name>A0A2I4AMV2_AUSLI</name>
<proteinExistence type="predicted"/>
<dbReference type="PANTHER" id="PTHR22803">
    <property type="entry name" value="MANNOSE, PHOSPHOLIPASE, LECTIN RECEPTOR RELATED"/>
    <property type="match status" value="1"/>
</dbReference>
<dbReference type="OrthoDB" id="5801605at2759"/>
<dbReference type="InterPro" id="IPR050111">
    <property type="entry name" value="C-type_lectin/snaclec_domain"/>
</dbReference>
<evidence type="ECO:0000256" key="1">
    <source>
        <dbReference type="SAM" id="SignalP"/>
    </source>
</evidence>
<sequence>MMLSLLVWTLVAVTPAASFTTPEYLPSSPGFGDHDGAGFHGFSCPDGWTMHSVQCLRYNPQEMSWAQAKRHCESLQGTLASVFDEMMAGELHQELTQAGHEPGPVWVGGYRSSERSSWSWTDGLGFSQFADFCGGASAPQDCLQISFHEHQSGCLGELQCEVKLPSVCGTILL</sequence>
<dbReference type="InterPro" id="IPR016186">
    <property type="entry name" value="C-type_lectin-like/link_sf"/>
</dbReference>
<keyword evidence="3" id="KW-1185">Reference proteome</keyword>
<dbReference type="CDD" id="cd00037">
    <property type="entry name" value="CLECT"/>
    <property type="match status" value="1"/>
</dbReference>
<dbReference type="KEGG" id="alim:106512830"/>
<feature type="signal peptide" evidence="1">
    <location>
        <begin position="1"/>
        <end position="18"/>
    </location>
</feature>
<evidence type="ECO:0000313" key="3">
    <source>
        <dbReference type="Proteomes" id="UP000192220"/>
    </source>
</evidence>
<dbReference type="SMART" id="SM00034">
    <property type="entry name" value="CLECT"/>
    <property type="match status" value="1"/>
</dbReference>
<dbReference type="InParanoid" id="A0A2I4AMV2"/>